<evidence type="ECO:0000256" key="7">
    <source>
        <dbReference type="ARBA" id="ARBA00023237"/>
    </source>
</evidence>
<dbReference type="PANTHER" id="PTHR30026:SF20">
    <property type="entry name" value="OUTER MEMBRANE PROTEIN TOLC"/>
    <property type="match status" value="1"/>
</dbReference>
<keyword evidence="3" id="KW-0813">Transport</keyword>
<evidence type="ECO:0000256" key="6">
    <source>
        <dbReference type="ARBA" id="ARBA00023136"/>
    </source>
</evidence>
<evidence type="ECO:0000256" key="5">
    <source>
        <dbReference type="ARBA" id="ARBA00022692"/>
    </source>
</evidence>
<dbReference type="RefSeq" id="WP_150092114.1">
    <property type="nucleotide sequence ID" value="NZ_JBFUOH010000136.1"/>
</dbReference>
<dbReference type="Proteomes" id="UP000322981">
    <property type="component" value="Unassembled WGS sequence"/>
</dbReference>
<dbReference type="SUPFAM" id="SSF56954">
    <property type="entry name" value="Outer membrane efflux proteins (OEP)"/>
    <property type="match status" value="1"/>
</dbReference>
<proteinExistence type="inferred from homology"/>
<reference evidence="8 9" key="1">
    <citation type="submission" date="2019-09" db="EMBL/GenBank/DDBJ databases">
        <title>Whole-genome sequence of the purple sulfur bacterium Thiohalocapsa marina DSM 19078.</title>
        <authorList>
            <person name="Kyndt J.A."/>
            <person name="Meyer T.E."/>
        </authorList>
    </citation>
    <scope>NUCLEOTIDE SEQUENCE [LARGE SCALE GENOMIC DNA]</scope>
    <source>
        <strain evidence="8 9">DSM 19078</strain>
    </source>
</reference>
<dbReference type="GO" id="GO:0015562">
    <property type="term" value="F:efflux transmembrane transporter activity"/>
    <property type="evidence" value="ECO:0007669"/>
    <property type="project" value="InterPro"/>
</dbReference>
<dbReference type="PANTHER" id="PTHR30026">
    <property type="entry name" value="OUTER MEMBRANE PROTEIN TOLC"/>
    <property type="match status" value="1"/>
</dbReference>
<evidence type="ECO:0000256" key="1">
    <source>
        <dbReference type="ARBA" id="ARBA00004442"/>
    </source>
</evidence>
<name>A0A5M8FRN4_9GAMM</name>
<evidence type="ECO:0000256" key="2">
    <source>
        <dbReference type="ARBA" id="ARBA00007613"/>
    </source>
</evidence>
<dbReference type="GO" id="GO:0015288">
    <property type="term" value="F:porin activity"/>
    <property type="evidence" value="ECO:0007669"/>
    <property type="project" value="TreeGrafter"/>
</dbReference>
<dbReference type="InterPro" id="IPR003423">
    <property type="entry name" value="OMP_efflux"/>
</dbReference>
<comment type="subcellular location">
    <subcellularLocation>
        <location evidence="1">Cell outer membrane</location>
    </subcellularLocation>
</comment>
<accession>A0A5M8FRN4</accession>
<dbReference type="GO" id="GO:1990281">
    <property type="term" value="C:efflux pump complex"/>
    <property type="evidence" value="ECO:0007669"/>
    <property type="project" value="TreeGrafter"/>
</dbReference>
<evidence type="ECO:0000313" key="9">
    <source>
        <dbReference type="Proteomes" id="UP000322981"/>
    </source>
</evidence>
<keyword evidence="6" id="KW-0472">Membrane</keyword>
<protein>
    <submittedName>
        <fullName evidence="8">TolC family protein</fullName>
    </submittedName>
</protein>
<evidence type="ECO:0000256" key="4">
    <source>
        <dbReference type="ARBA" id="ARBA00022452"/>
    </source>
</evidence>
<keyword evidence="9" id="KW-1185">Reference proteome</keyword>
<comment type="caution">
    <text evidence="8">The sequence shown here is derived from an EMBL/GenBank/DDBJ whole genome shotgun (WGS) entry which is preliminary data.</text>
</comment>
<evidence type="ECO:0000256" key="3">
    <source>
        <dbReference type="ARBA" id="ARBA00022448"/>
    </source>
</evidence>
<evidence type="ECO:0000313" key="8">
    <source>
        <dbReference type="EMBL" id="KAA6185595.1"/>
    </source>
</evidence>
<organism evidence="8 9">
    <name type="scientific">Thiohalocapsa marina</name>
    <dbReference type="NCBI Taxonomy" id="424902"/>
    <lineage>
        <taxon>Bacteria</taxon>
        <taxon>Pseudomonadati</taxon>
        <taxon>Pseudomonadota</taxon>
        <taxon>Gammaproteobacteria</taxon>
        <taxon>Chromatiales</taxon>
        <taxon>Chromatiaceae</taxon>
        <taxon>Thiohalocapsa</taxon>
    </lineage>
</organism>
<dbReference type="Gene3D" id="1.20.1600.10">
    <property type="entry name" value="Outer membrane efflux proteins (OEP)"/>
    <property type="match status" value="1"/>
</dbReference>
<keyword evidence="5" id="KW-0812">Transmembrane</keyword>
<dbReference type="EMBL" id="VWXX01000008">
    <property type="protein sequence ID" value="KAA6185595.1"/>
    <property type="molecule type" value="Genomic_DNA"/>
</dbReference>
<dbReference type="OrthoDB" id="8478097at2"/>
<comment type="similarity">
    <text evidence="2">Belongs to the outer membrane factor (OMF) (TC 1.B.17) family.</text>
</comment>
<dbReference type="Pfam" id="PF02321">
    <property type="entry name" value="OEP"/>
    <property type="match status" value="1"/>
</dbReference>
<dbReference type="AlphaFoldDB" id="A0A5M8FRN4"/>
<sequence length="419" mass="45131">MNSHSSSPASRIQGRRSAPRLVLSLALGLALPLAVPPATAVTLGEDVSAALSRAAEQARVAAIRGEGQAVRRHAESLVAEDPSLRLKYLSDQLTDDTGAYEWEAMVDLPLWMPGQRGVRREIAAALGGQADALDRLLRWEMAGRVREVAWSAALALGRLRQTEQALKTAQALQDNVATRVEAGELPRVDLLLARQDALEREAERQAASLEAQDAMARYAQLTGRTALPAPLLEPVGNAGSLPADHPLLGDAEGALVLARAERDRAQRDRVGHPVLSLGGKRAQDQRGGDIQNMVQMEINIPFGLAAQSAPELAAAERAYTERSTQRHQVQLEAERSLALARLERQGADAALAVAEQRHALAQEALGLVRRAFDLGETDLTSLLRAEERAREAGIALELSRLERGRAQARLNQALGVIPQ</sequence>
<dbReference type="GO" id="GO:0009279">
    <property type="term" value="C:cell outer membrane"/>
    <property type="evidence" value="ECO:0007669"/>
    <property type="project" value="UniProtKB-SubCell"/>
</dbReference>
<gene>
    <name evidence="8" type="ORF">F2Q65_07815</name>
</gene>
<dbReference type="InterPro" id="IPR051906">
    <property type="entry name" value="TolC-like"/>
</dbReference>
<keyword evidence="7" id="KW-0998">Cell outer membrane</keyword>
<keyword evidence="4" id="KW-1134">Transmembrane beta strand</keyword>